<name>A0AAV5SR11_9BILA</name>
<accession>A0AAV5SR11</accession>
<proteinExistence type="predicted"/>
<dbReference type="Proteomes" id="UP001432027">
    <property type="component" value="Unassembled WGS sequence"/>
</dbReference>
<keyword evidence="2" id="KW-1185">Reference proteome</keyword>
<protein>
    <submittedName>
        <fullName evidence="1">Uncharacterized protein</fullName>
    </submittedName>
</protein>
<reference evidence="1" key="1">
    <citation type="submission" date="2023-10" db="EMBL/GenBank/DDBJ databases">
        <title>Genome assembly of Pristionchus species.</title>
        <authorList>
            <person name="Yoshida K."/>
            <person name="Sommer R.J."/>
        </authorList>
    </citation>
    <scope>NUCLEOTIDE SEQUENCE</scope>
    <source>
        <strain evidence="1">RS0144</strain>
    </source>
</reference>
<organism evidence="1 2">
    <name type="scientific">Pristionchus entomophagus</name>
    <dbReference type="NCBI Taxonomy" id="358040"/>
    <lineage>
        <taxon>Eukaryota</taxon>
        <taxon>Metazoa</taxon>
        <taxon>Ecdysozoa</taxon>
        <taxon>Nematoda</taxon>
        <taxon>Chromadorea</taxon>
        <taxon>Rhabditida</taxon>
        <taxon>Rhabditina</taxon>
        <taxon>Diplogasteromorpha</taxon>
        <taxon>Diplogasteroidea</taxon>
        <taxon>Neodiplogasteridae</taxon>
        <taxon>Pristionchus</taxon>
    </lineage>
</organism>
<feature type="non-terminal residue" evidence="1">
    <location>
        <position position="1"/>
    </location>
</feature>
<comment type="caution">
    <text evidence="1">The sequence shown here is derived from an EMBL/GenBank/DDBJ whole genome shotgun (WGS) entry which is preliminary data.</text>
</comment>
<sequence length="118" mass="13572">DYFKNVVIDKLALSRVSDLTNTTSTTILEFSRSHEVQCLSLSAADECSYQELLKLFVSATFYADAMIQVSKIVLSFAFHRMQGYQFDGTYAEYFTAERSRRARCEAKHRMDTLSNNRT</sequence>
<evidence type="ECO:0000313" key="1">
    <source>
        <dbReference type="EMBL" id="GMS83053.1"/>
    </source>
</evidence>
<dbReference type="AlphaFoldDB" id="A0AAV5SR11"/>
<dbReference type="EMBL" id="BTSX01000002">
    <property type="protein sequence ID" value="GMS83053.1"/>
    <property type="molecule type" value="Genomic_DNA"/>
</dbReference>
<evidence type="ECO:0000313" key="2">
    <source>
        <dbReference type="Proteomes" id="UP001432027"/>
    </source>
</evidence>
<gene>
    <name evidence="1" type="ORF">PENTCL1PPCAC_5228</name>
</gene>